<sequence>MEKYKTIHETKNMIPLHYNNGKGYDLINVGVDYQLNFFRFNVLKYICRAGKKQNELQDLEKALDYLQREIDYVRTKELKAIER</sequence>
<dbReference type="EMBL" id="LR797498">
    <property type="protein sequence ID" value="CAB4220655.1"/>
    <property type="molecule type" value="Genomic_DNA"/>
</dbReference>
<dbReference type="EMBL" id="LR796974">
    <property type="protein sequence ID" value="CAB4178880.1"/>
    <property type="molecule type" value="Genomic_DNA"/>
</dbReference>
<keyword evidence="1" id="KW-0175">Coiled coil</keyword>
<reference evidence="5" key="1">
    <citation type="submission" date="2020-05" db="EMBL/GenBank/DDBJ databases">
        <authorList>
            <person name="Chiriac C."/>
            <person name="Salcher M."/>
            <person name="Ghai R."/>
            <person name="Kavagutti S V."/>
        </authorList>
    </citation>
    <scope>NUCLEOTIDE SEQUENCE</scope>
</reference>
<dbReference type="InterPro" id="IPR021739">
    <property type="entry name" value="SaV-like"/>
</dbReference>
<evidence type="ECO:0000313" key="4">
    <source>
        <dbReference type="EMBL" id="CAB4188444.1"/>
    </source>
</evidence>
<proteinExistence type="predicted"/>
<dbReference type="Pfam" id="PF11753">
    <property type="entry name" value="DUF3310"/>
    <property type="match status" value="1"/>
</dbReference>
<evidence type="ECO:0000256" key="1">
    <source>
        <dbReference type="SAM" id="Coils"/>
    </source>
</evidence>
<dbReference type="EMBL" id="LR797121">
    <property type="protein sequence ID" value="CAB4188444.1"/>
    <property type="molecule type" value="Genomic_DNA"/>
</dbReference>
<name>A0A6J5SZ20_9CAUD</name>
<evidence type="ECO:0000313" key="5">
    <source>
        <dbReference type="EMBL" id="CAB4220655.1"/>
    </source>
</evidence>
<gene>
    <name evidence="3" type="ORF">UFOVP1027_15</name>
    <name evidence="4" type="ORF">UFOVP1182_33</name>
    <name evidence="5" type="ORF">UFOVP1632_49</name>
    <name evidence="2" type="ORF">UFOVP530_15</name>
</gene>
<dbReference type="EMBL" id="LR796504">
    <property type="protein sequence ID" value="CAB4148507.1"/>
    <property type="molecule type" value="Genomic_DNA"/>
</dbReference>
<organism evidence="5">
    <name type="scientific">uncultured Caudovirales phage</name>
    <dbReference type="NCBI Taxonomy" id="2100421"/>
    <lineage>
        <taxon>Viruses</taxon>
        <taxon>Duplodnaviria</taxon>
        <taxon>Heunggongvirae</taxon>
        <taxon>Uroviricota</taxon>
        <taxon>Caudoviricetes</taxon>
        <taxon>Peduoviridae</taxon>
        <taxon>Maltschvirus</taxon>
        <taxon>Maltschvirus maltsch</taxon>
    </lineage>
</organism>
<protein>
    <submittedName>
        <fullName evidence="5">SaV-like</fullName>
    </submittedName>
</protein>
<evidence type="ECO:0000313" key="3">
    <source>
        <dbReference type="EMBL" id="CAB4178880.1"/>
    </source>
</evidence>
<feature type="coiled-coil region" evidence="1">
    <location>
        <begin position="49"/>
        <end position="76"/>
    </location>
</feature>
<accession>A0A6J5SZ20</accession>
<evidence type="ECO:0000313" key="2">
    <source>
        <dbReference type="EMBL" id="CAB4148507.1"/>
    </source>
</evidence>